<evidence type="ECO:0000256" key="8">
    <source>
        <dbReference type="SAM" id="MobiDB-lite"/>
    </source>
</evidence>
<dbReference type="PROSITE" id="PS50862">
    <property type="entry name" value="AA_TRNA_LIGASE_II"/>
    <property type="match status" value="1"/>
</dbReference>
<accession>A0A8B9P0C9</accession>
<keyword evidence="6" id="KW-0030">Aminoacyl-tRNA synthetase</keyword>
<evidence type="ECO:0000256" key="1">
    <source>
        <dbReference type="ARBA" id="ARBA00010728"/>
    </source>
</evidence>
<evidence type="ECO:0000256" key="6">
    <source>
        <dbReference type="ARBA" id="ARBA00023146"/>
    </source>
</evidence>
<evidence type="ECO:0000256" key="3">
    <source>
        <dbReference type="ARBA" id="ARBA00022598"/>
    </source>
</evidence>
<dbReference type="Gene3D" id="3.30.930.10">
    <property type="entry name" value="Bira Bifunctional Protein, Domain 2"/>
    <property type="match status" value="2"/>
</dbReference>
<dbReference type="AlphaFoldDB" id="A0A8B9P0C9"/>
<reference evidence="10" key="1">
    <citation type="submission" date="2025-08" db="UniProtKB">
        <authorList>
            <consortium name="Ensembl"/>
        </authorList>
    </citation>
    <scope>IDENTIFICATION</scope>
</reference>
<name>A0A8B9P0C9_APTOW</name>
<keyword evidence="11" id="KW-1185">Reference proteome</keyword>
<evidence type="ECO:0000313" key="11">
    <source>
        <dbReference type="Proteomes" id="UP000694424"/>
    </source>
</evidence>
<keyword evidence="5" id="KW-0067">ATP-binding</keyword>
<dbReference type="EC" id="6.1.1.11" evidence="2"/>
<feature type="compositionally biased region" description="Gly residues" evidence="8">
    <location>
        <begin position="484"/>
        <end position="497"/>
    </location>
</feature>
<evidence type="ECO:0000256" key="7">
    <source>
        <dbReference type="ARBA" id="ARBA00031113"/>
    </source>
</evidence>
<protein>
    <recommendedName>
        <fullName evidence="2">serine--tRNA ligase</fullName>
        <ecNumber evidence="2">6.1.1.11</ecNumber>
    </recommendedName>
    <alternativeName>
        <fullName evidence="7">Seryl-tRNA synthetase</fullName>
    </alternativeName>
</protein>
<dbReference type="GO" id="GO:0004828">
    <property type="term" value="F:serine-tRNA ligase activity"/>
    <property type="evidence" value="ECO:0007669"/>
    <property type="project" value="UniProtKB-EC"/>
</dbReference>
<comment type="similarity">
    <text evidence="1">Belongs to the class-II aminoacyl-tRNA synthetase family. Type-1 seryl-tRNA synthetase subfamily.</text>
</comment>
<evidence type="ECO:0000256" key="2">
    <source>
        <dbReference type="ARBA" id="ARBA00012840"/>
    </source>
</evidence>
<organism evidence="10 11">
    <name type="scientific">Apteryx owenii</name>
    <name type="common">Little spotted kiwi</name>
    <dbReference type="NCBI Taxonomy" id="8824"/>
    <lineage>
        <taxon>Eukaryota</taxon>
        <taxon>Metazoa</taxon>
        <taxon>Chordata</taxon>
        <taxon>Craniata</taxon>
        <taxon>Vertebrata</taxon>
        <taxon>Euteleostomi</taxon>
        <taxon>Archelosauria</taxon>
        <taxon>Archosauria</taxon>
        <taxon>Dinosauria</taxon>
        <taxon>Saurischia</taxon>
        <taxon>Theropoda</taxon>
        <taxon>Coelurosauria</taxon>
        <taxon>Aves</taxon>
        <taxon>Palaeognathae</taxon>
        <taxon>Apterygiformes</taxon>
        <taxon>Apterygidae</taxon>
        <taxon>Apteryx</taxon>
    </lineage>
</organism>
<dbReference type="InterPro" id="IPR045864">
    <property type="entry name" value="aa-tRNA-synth_II/BPL/LPL"/>
</dbReference>
<proteinExistence type="inferred from homology"/>
<dbReference type="InterPro" id="IPR006195">
    <property type="entry name" value="aa-tRNA-synth_II"/>
</dbReference>
<keyword evidence="4" id="KW-0547">Nucleotide-binding</keyword>
<dbReference type="Pfam" id="PF00587">
    <property type="entry name" value="tRNA-synt_2b"/>
    <property type="match status" value="1"/>
</dbReference>
<dbReference type="InterPro" id="IPR002314">
    <property type="entry name" value="aa-tRNA-synt_IIb"/>
</dbReference>
<reference evidence="10" key="2">
    <citation type="submission" date="2025-09" db="UniProtKB">
        <authorList>
            <consortium name="Ensembl"/>
        </authorList>
    </citation>
    <scope>IDENTIFICATION</scope>
</reference>
<dbReference type="PANTHER" id="PTHR11778">
    <property type="entry name" value="SERYL-TRNA SYNTHETASE"/>
    <property type="match status" value="1"/>
</dbReference>
<dbReference type="InterPro" id="IPR002317">
    <property type="entry name" value="Ser-tRNA-ligase_type_1"/>
</dbReference>
<dbReference type="Proteomes" id="UP000694424">
    <property type="component" value="Unplaced"/>
</dbReference>
<feature type="region of interest" description="Disordered" evidence="8">
    <location>
        <begin position="482"/>
        <end position="510"/>
    </location>
</feature>
<evidence type="ECO:0000313" key="10">
    <source>
        <dbReference type="Ensembl" id="ENSAOWP00000005109.1"/>
    </source>
</evidence>
<dbReference type="GO" id="GO:0005524">
    <property type="term" value="F:ATP binding"/>
    <property type="evidence" value="ECO:0007669"/>
    <property type="project" value="UniProtKB-KW"/>
</dbReference>
<dbReference type="SUPFAM" id="SSF55681">
    <property type="entry name" value="Class II aaRS and biotin synthetases"/>
    <property type="match status" value="1"/>
</dbReference>
<evidence type="ECO:0000259" key="9">
    <source>
        <dbReference type="PROSITE" id="PS50862"/>
    </source>
</evidence>
<dbReference type="PRINTS" id="PR00981">
    <property type="entry name" value="TRNASYNTHSER"/>
</dbReference>
<dbReference type="GO" id="GO:0006434">
    <property type="term" value="P:seryl-tRNA aminoacylation"/>
    <property type="evidence" value="ECO:0007669"/>
    <property type="project" value="InterPro"/>
</dbReference>
<keyword evidence="3" id="KW-0436">Ligase</keyword>
<dbReference type="Ensembl" id="ENSAOWT00000005818.1">
    <property type="protein sequence ID" value="ENSAOWP00000005109.1"/>
    <property type="gene ID" value="ENSAOWG00000003473.1"/>
</dbReference>
<sequence length="510" mass="55026">MRVCPHVSVCTGHTCAWDVCAPTRVCVHRVRVCPWDMCVCLGHVCAATCVCVHGVHVCTWDTCVRPHMSVCMGHTCAHSKHVHPHMSMCTGHTCAHSKRAPTRVRVHGLRVCAWDTCACRHVSVCMGHTCAHSKRTPTRVRVHGSHVCTPHTVVHTTRKYTHVSPGHTPACTTYVYAGHTRAPGPRARPGEPGYTHGSRVHARRLPRHTRAPLAHACSPRTRVFTGLAARRRLAPVSGHRSYYLCGAGALLQHALVHFALRKLLQKGFVAMTVPDLLRGAVFEGCGMQPDAVPSPVYNIDPARFEDLCLAGTAEVGIAGYFMDHAVRLEDFVLDMPTQELGLPAYRKFDVEAWMPGRGKYGEISSASNCTDFQSRRLNIMYSDGSGQLRHAHTVGATAGQRLLNVPLPQRGGPQILPPHQVPGPGHNPIAAIRDSTRRRPLPPPALLGKAAFRGRGGHGGGLSRGQTLLYFTITDINPLRYAGEGEGGSGGREGSGGSSKVQPMAPGASG</sequence>
<evidence type="ECO:0000256" key="4">
    <source>
        <dbReference type="ARBA" id="ARBA00022741"/>
    </source>
</evidence>
<feature type="domain" description="Aminoacyl-transfer RNA synthetases class-II family profile" evidence="9">
    <location>
        <begin position="259"/>
        <end position="417"/>
    </location>
</feature>
<evidence type="ECO:0000256" key="5">
    <source>
        <dbReference type="ARBA" id="ARBA00022840"/>
    </source>
</evidence>